<reference evidence="2" key="2">
    <citation type="journal article" date="2019" name="IMA Fungus">
        <title>Genome sequencing and comparison of five Tilletia species to identify candidate genes for the detection of regulated species infecting wheat.</title>
        <authorList>
            <person name="Nguyen H.D.T."/>
            <person name="Sultana T."/>
            <person name="Kesanakurti P."/>
            <person name="Hambleton S."/>
        </authorList>
    </citation>
    <scope>NUCLEOTIDE SEQUENCE</scope>
    <source>
        <strain evidence="2">DAOMC 236416</strain>
    </source>
</reference>
<comment type="caution">
    <text evidence="2">The sequence shown here is derived from an EMBL/GenBank/DDBJ whole genome shotgun (WGS) entry which is preliminary data.</text>
</comment>
<evidence type="ECO:0000256" key="1">
    <source>
        <dbReference type="SAM" id="MobiDB-lite"/>
    </source>
</evidence>
<evidence type="ECO:0000313" key="2">
    <source>
        <dbReference type="EMBL" id="KAE8238492.1"/>
    </source>
</evidence>
<feature type="region of interest" description="Disordered" evidence="1">
    <location>
        <begin position="190"/>
        <end position="222"/>
    </location>
</feature>
<gene>
    <name evidence="2" type="ORF">A4X13_0g8486</name>
</gene>
<name>A0A8T8SEI2_9BASI</name>
<sequence length="538" mass="57212">MGSRYAQGVGGEFRRRCSVDGNPQNVLRVYAFIYALTKISLRRSPLTSPPPRRRFGGPHPSTFHPFKTKTFTFRAGEYRIVYLGGNAKSQCPPSSDNGLFPAPLPAVLSEISFYKNAFWFRDINATGDRYGSLLNDHPVRQLQEKDSAKVLKDGDTLEFGIFDKPVGTRSDLDFLDQVICVVHICRSPAVSNTSTSLTPSPPTSVSTSVSQTEVPFSPPTCPPVRTKYGDIVQHLRDCTPEDPTLGKTHASVPSSQLLSAAPHATTTTSSTQIPSSSTGSISSPAPSPSDTSVSSSVPILLPAPSTRPREIAAMLPSSVKAPFCDGLAVALQRFGQGWIEARRALPASTAPSRMSAFSVPAHSFKSASLASSMLFGSPSTPTSNTSASVRLQSAHTAIERVKNALLALRLDVVSALRLSPSIHAPANPSGAPDQQMPVTATSRVVDTFSSGAPTPHDPVSTSWRPSTSTSLPLSSPAGLHNHPSPPSSHVKPISVTDIRNSIDVLLANISTLYDRLGSAISATSQGPFPSVPFPRLRC</sequence>
<feature type="region of interest" description="Disordered" evidence="1">
    <location>
        <begin position="260"/>
        <end position="303"/>
    </location>
</feature>
<proteinExistence type="predicted"/>
<organism evidence="2 3">
    <name type="scientific">Tilletia indica</name>
    <dbReference type="NCBI Taxonomy" id="43049"/>
    <lineage>
        <taxon>Eukaryota</taxon>
        <taxon>Fungi</taxon>
        <taxon>Dikarya</taxon>
        <taxon>Basidiomycota</taxon>
        <taxon>Ustilaginomycotina</taxon>
        <taxon>Exobasidiomycetes</taxon>
        <taxon>Tilletiales</taxon>
        <taxon>Tilletiaceae</taxon>
        <taxon>Tilletia</taxon>
    </lineage>
</organism>
<feature type="compositionally biased region" description="Low complexity" evidence="1">
    <location>
        <begin position="260"/>
        <end position="298"/>
    </location>
</feature>
<feature type="region of interest" description="Disordered" evidence="1">
    <location>
        <begin position="446"/>
        <end position="492"/>
    </location>
</feature>
<dbReference type="EMBL" id="LWDF02001509">
    <property type="protein sequence ID" value="KAE8238492.1"/>
    <property type="molecule type" value="Genomic_DNA"/>
</dbReference>
<dbReference type="AlphaFoldDB" id="A0A8T8SEI2"/>
<protein>
    <recommendedName>
        <fullName evidence="4">FHA domain-containing protein</fullName>
    </recommendedName>
</protein>
<accession>A0A8T8SEI2</accession>
<reference evidence="2" key="1">
    <citation type="submission" date="2016-04" db="EMBL/GenBank/DDBJ databases">
        <authorList>
            <person name="Nguyen H.D."/>
            <person name="Samba Siva P."/>
            <person name="Cullis J."/>
            <person name="Levesque C.A."/>
            <person name="Hambleton S."/>
        </authorList>
    </citation>
    <scope>NUCLEOTIDE SEQUENCE</scope>
    <source>
        <strain evidence="2">DAOMC 236416</strain>
    </source>
</reference>
<feature type="compositionally biased region" description="Low complexity" evidence="1">
    <location>
        <begin position="460"/>
        <end position="476"/>
    </location>
</feature>
<feature type="compositionally biased region" description="Low complexity" evidence="1">
    <location>
        <begin position="190"/>
        <end position="215"/>
    </location>
</feature>
<evidence type="ECO:0000313" key="3">
    <source>
        <dbReference type="Proteomes" id="UP000077521"/>
    </source>
</evidence>
<keyword evidence="3" id="KW-1185">Reference proteome</keyword>
<dbReference type="Proteomes" id="UP000077521">
    <property type="component" value="Unassembled WGS sequence"/>
</dbReference>
<evidence type="ECO:0008006" key="4">
    <source>
        <dbReference type="Google" id="ProtNLM"/>
    </source>
</evidence>